<proteinExistence type="predicted"/>
<evidence type="ECO:0000313" key="2">
    <source>
        <dbReference type="EMBL" id="EEN45073.1"/>
    </source>
</evidence>
<dbReference type="EMBL" id="GG666662">
    <property type="protein sequence ID" value="EEN45073.1"/>
    <property type="molecule type" value="Genomic_DNA"/>
</dbReference>
<organism>
    <name type="scientific">Branchiostoma floridae</name>
    <name type="common">Florida lancelet</name>
    <name type="synonym">Amphioxus</name>
    <dbReference type="NCBI Taxonomy" id="7739"/>
    <lineage>
        <taxon>Eukaryota</taxon>
        <taxon>Metazoa</taxon>
        <taxon>Chordata</taxon>
        <taxon>Cephalochordata</taxon>
        <taxon>Leptocardii</taxon>
        <taxon>Amphioxiformes</taxon>
        <taxon>Branchiostomatidae</taxon>
        <taxon>Branchiostoma</taxon>
    </lineage>
</organism>
<reference evidence="2" key="1">
    <citation type="journal article" date="2008" name="Nature">
        <title>The amphioxus genome and the evolution of the chordate karyotype.</title>
        <authorList>
            <consortium name="US DOE Joint Genome Institute (JGI-PGF)"/>
            <person name="Putnam N.H."/>
            <person name="Butts T."/>
            <person name="Ferrier D.E.K."/>
            <person name="Furlong R.F."/>
            <person name="Hellsten U."/>
            <person name="Kawashima T."/>
            <person name="Robinson-Rechavi M."/>
            <person name="Shoguchi E."/>
            <person name="Terry A."/>
            <person name="Yu J.-K."/>
            <person name="Benito-Gutierrez E.L."/>
            <person name="Dubchak I."/>
            <person name="Garcia-Fernandez J."/>
            <person name="Gibson-Brown J.J."/>
            <person name="Grigoriev I.V."/>
            <person name="Horton A.C."/>
            <person name="de Jong P.J."/>
            <person name="Jurka J."/>
            <person name="Kapitonov V.V."/>
            <person name="Kohara Y."/>
            <person name="Kuroki Y."/>
            <person name="Lindquist E."/>
            <person name="Lucas S."/>
            <person name="Osoegawa K."/>
            <person name="Pennacchio L.A."/>
            <person name="Salamov A.A."/>
            <person name="Satou Y."/>
            <person name="Sauka-Spengler T."/>
            <person name="Schmutz J."/>
            <person name="Shin-I T."/>
            <person name="Toyoda A."/>
            <person name="Bronner-Fraser M."/>
            <person name="Fujiyama A."/>
            <person name="Holland L.Z."/>
            <person name="Holland P.W.H."/>
            <person name="Satoh N."/>
            <person name="Rokhsar D.S."/>
        </authorList>
    </citation>
    <scope>NUCLEOTIDE SEQUENCE [LARGE SCALE GENOMIC DNA]</scope>
    <source>
        <strain evidence="2">S238N-H82</strain>
        <tissue evidence="2">Testes</tissue>
    </source>
</reference>
<feature type="region of interest" description="Disordered" evidence="1">
    <location>
        <begin position="1"/>
        <end position="21"/>
    </location>
</feature>
<dbReference type="InParanoid" id="C3ZQM7"/>
<gene>
    <name evidence="2" type="ORF">BRAFLDRAFT_75040</name>
</gene>
<name>C3ZQM7_BRAFL</name>
<dbReference type="AlphaFoldDB" id="C3ZQM7"/>
<sequence>MGTAMINKKGKSGVSSLFPPRRKEDSLQDYVQILVQRSKSNFYKGMLDDQLSCLPDHERPRVPVTDEVYHRCVTKSVRVRCTKLVFAYESTEEWGAVFRDNVQKRKAEGGYGSLEATYKEAERLWREHSPAYQRCRSVAMPGILPDGLRNIRRTRRPDETEGEYRRRIRRDVTNCKEQAVRDQQRIEASAILWREVRPAVHDLLEKLSEEGMAVKILQQDDVRREIASHIENYEPPQDPIAATIDLILLEVQRRLFNNNNNEDAS</sequence>
<protein>
    <submittedName>
        <fullName evidence="2">Uncharacterized protein</fullName>
    </submittedName>
</protein>
<evidence type="ECO:0000256" key="1">
    <source>
        <dbReference type="SAM" id="MobiDB-lite"/>
    </source>
</evidence>
<accession>C3ZQM7</accession>